<proteinExistence type="predicted"/>
<reference evidence="1 2" key="1">
    <citation type="submission" date="2018-12" db="EMBL/GenBank/DDBJ databases">
        <title>Genome Sequence of Candidatus Viridilinea halotolerans isolated from saline sulfide-rich spring.</title>
        <authorList>
            <person name="Grouzdev D.S."/>
            <person name="Burganskaya E.I."/>
            <person name="Krutkina M.S."/>
            <person name="Sukhacheva M.V."/>
            <person name="Gorlenko V.M."/>
        </authorList>
    </citation>
    <scope>NUCLEOTIDE SEQUENCE [LARGE SCALE GENOMIC DNA]</scope>
    <source>
        <strain evidence="1">Chok-6</strain>
    </source>
</reference>
<dbReference type="Proteomes" id="UP000280307">
    <property type="component" value="Unassembled WGS sequence"/>
</dbReference>
<dbReference type="Gene3D" id="2.60.120.260">
    <property type="entry name" value="Galactose-binding domain-like"/>
    <property type="match status" value="1"/>
</dbReference>
<evidence type="ECO:0000313" key="2">
    <source>
        <dbReference type="Proteomes" id="UP000280307"/>
    </source>
</evidence>
<sequence length="447" mass="49799">FFMNLALMPFEDAAYLEVLAHEFQHMIHQNEQPGSAIWFNEGASQLAADLNGYVDHGFPRSYLSDTDLQLTSWSGAPTRSTRHYGASHLFMRYIYAQYAGEAQMRPLMRANAGNKLEAFVALAAPTHPDLTDFGQIVANWAVANLIDNPTVADGRYSYDTGHALPNLLFQRVRPMDVRLGQHSATLAQFGAAYLELPANASRVTFAGEPVVPLVGAQPMGQHAWWSFYGDDSIATLTRAFDLRDLATATLQFDTWYEIENDYDYAFVTVSTDGGQTWMTLPGNLTTDHDPQGVNYGFGLTGMSGHPDADLDSNVRGTWVEERMDLTPYTGQEVLVRFWQINDQALEGSGIMFDNIAIPELEFFDDAENDAAKWEAEGFVRVSGTLPQQWEVRLVRTSADGQVRVEHLSVDHDRTMHAEIAPGERAVLVVVPTTPHTLERASYRVVVE</sequence>
<accession>A0A426TU23</accession>
<comment type="caution">
    <text evidence="1">The sequence shown here is derived from an EMBL/GenBank/DDBJ whole genome shotgun (WGS) entry which is preliminary data.</text>
</comment>
<protein>
    <submittedName>
        <fullName evidence="1">Uncharacterized protein</fullName>
    </submittedName>
</protein>
<feature type="non-terminal residue" evidence="1">
    <location>
        <position position="1"/>
    </location>
</feature>
<name>A0A426TU23_9CHLR</name>
<dbReference type="EMBL" id="RSAS01000712">
    <property type="protein sequence ID" value="RRR68543.1"/>
    <property type="molecule type" value="Genomic_DNA"/>
</dbReference>
<dbReference type="AlphaFoldDB" id="A0A426TU23"/>
<evidence type="ECO:0000313" key="1">
    <source>
        <dbReference type="EMBL" id="RRR68543.1"/>
    </source>
</evidence>
<organism evidence="1 2">
    <name type="scientific">Candidatus Viridilinea halotolerans</name>
    <dbReference type="NCBI Taxonomy" id="2491704"/>
    <lineage>
        <taxon>Bacteria</taxon>
        <taxon>Bacillati</taxon>
        <taxon>Chloroflexota</taxon>
        <taxon>Chloroflexia</taxon>
        <taxon>Chloroflexales</taxon>
        <taxon>Chloroflexineae</taxon>
        <taxon>Oscillochloridaceae</taxon>
        <taxon>Candidatus Viridilinea</taxon>
    </lineage>
</organism>
<dbReference type="Pfam" id="PF20773">
    <property type="entry name" value="InhA-like_MAM"/>
    <property type="match status" value="1"/>
</dbReference>
<gene>
    <name evidence="1" type="ORF">EI684_17495</name>
</gene>